<name>A0ABP8VN57_9HYPH</name>
<evidence type="ECO:0000313" key="3">
    <source>
        <dbReference type="Proteomes" id="UP001501699"/>
    </source>
</evidence>
<dbReference type="RefSeq" id="WP_345119570.1">
    <property type="nucleotide sequence ID" value="NZ_BAABJA010000020.1"/>
</dbReference>
<feature type="domain" description="AntA/AntB antirepressor" evidence="1">
    <location>
        <begin position="20"/>
        <end position="85"/>
    </location>
</feature>
<comment type="caution">
    <text evidence="2">The sequence shown here is derived from an EMBL/GenBank/DDBJ whole genome shotgun (WGS) entry which is preliminary data.</text>
</comment>
<dbReference type="Pfam" id="PF08346">
    <property type="entry name" value="AntA"/>
    <property type="match status" value="1"/>
</dbReference>
<sequence>MKHFIPIQNTIIKQQTIQTVSARDLHAFLEVKAEFRKWIANCIKDFSFREDIDFITSTKKLPSRGCPSKDYALTLNAAKHIAICEPSLKGKQVRQYFLDYEKKVKAIIDYSKPETLEEILRHLKQQIKHNENVVTTNGVKHA</sequence>
<dbReference type="PANTHER" id="PTHR36180:SF1">
    <property type="entry name" value="ANTA_ANTB ANTIREPRESSOR DOMAIN-CONTAINING PROTEIN"/>
    <property type="match status" value="1"/>
</dbReference>
<protein>
    <recommendedName>
        <fullName evidence="1">AntA/AntB antirepressor domain-containing protein</fullName>
    </recommendedName>
</protein>
<keyword evidence="3" id="KW-1185">Reference proteome</keyword>
<accession>A0ABP8VN57</accession>
<reference evidence="3" key="1">
    <citation type="journal article" date="2019" name="Int. J. Syst. Evol. Microbiol.">
        <title>The Global Catalogue of Microorganisms (GCM) 10K type strain sequencing project: providing services to taxonomists for standard genome sequencing and annotation.</title>
        <authorList>
            <consortium name="The Broad Institute Genomics Platform"/>
            <consortium name="The Broad Institute Genome Sequencing Center for Infectious Disease"/>
            <person name="Wu L."/>
            <person name="Ma J."/>
        </authorList>
    </citation>
    <scope>NUCLEOTIDE SEQUENCE [LARGE SCALE GENOMIC DNA]</scope>
    <source>
        <strain evidence="3">JCM 17714</strain>
    </source>
</reference>
<dbReference type="Proteomes" id="UP001501699">
    <property type="component" value="Unassembled WGS sequence"/>
</dbReference>
<dbReference type="PANTHER" id="PTHR36180">
    <property type="entry name" value="DNA-BINDING PROTEIN-RELATED-RELATED"/>
    <property type="match status" value="1"/>
</dbReference>
<evidence type="ECO:0000313" key="2">
    <source>
        <dbReference type="EMBL" id="GAA4667308.1"/>
    </source>
</evidence>
<dbReference type="InterPro" id="IPR013557">
    <property type="entry name" value="AntA/B_antirep"/>
</dbReference>
<dbReference type="EMBL" id="BAABJA010000020">
    <property type="protein sequence ID" value="GAA4667308.1"/>
    <property type="molecule type" value="Genomic_DNA"/>
</dbReference>
<proteinExistence type="predicted"/>
<evidence type="ECO:0000259" key="1">
    <source>
        <dbReference type="Pfam" id="PF08346"/>
    </source>
</evidence>
<gene>
    <name evidence="2" type="ORF">GCM10023262_15830</name>
</gene>
<organism evidence="2 3">
    <name type="scientific">Bartonella pachyuromydis</name>
    <dbReference type="NCBI Taxonomy" id="931097"/>
    <lineage>
        <taxon>Bacteria</taxon>
        <taxon>Pseudomonadati</taxon>
        <taxon>Pseudomonadota</taxon>
        <taxon>Alphaproteobacteria</taxon>
        <taxon>Hyphomicrobiales</taxon>
        <taxon>Bartonellaceae</taxon>
        <taxon>Bartonella</taxon>
    </lineage>
</organism>